<accession>A0A916NP22</accession>
<name>A0A916NP22_9BACL</name>
<keyword evidence="2" id="KW-1185">Reference proteome</keyword>
<evidence type="ECO:0008006" key="3">
    <source>
        <dbReference type="Google" id="ProtNLM"/>
    </source>
</evidence>
<dbReference type="RefSeq" id="WP_218091720.1">
    <property type="nucleotide sequence ID" value="NZ_CAJVAS010000006.1"/>
</dbReference>
<reference evidence="1" key="1">
    <citation type="submission" date="2021-06" db="EMBL/GenBank/DDBJ databases">
        <authorList>
            <person name="Criscuolo A."/>
        </authorList>
    </citation>
    <scope>NUCLEOTIDE SEQUENCE</scope>
    <source>
        <strain evidence="1">CIP111600</strain>
    </source>
</reference>
<organism evidence="1 2">
    <name type="scientific">Paenibacillus solanacearum</name>
    <dbReference type="NCBI Taxonomy" id="2048548"/>
    <lineage>
        <taxon>Bacteria</taxon>
        <taxon>Bacillati</taxon>
        <taxon>Bacillota</taxon>
        <taxon>Bacilli</taxon>
        <taxon>Bacillales</taxon>
        <taxon>Paenibacillaceae</taxon>
        <taxon>Paenibacillus</taxon>
    </lineage>
</organism>
<dbReference type="Proteomes" id="UP000693672">
    <property type="component" value="Unassembled WGS sequence"/>
</dbReference>
<evidence type="ECO:0000313" key="2">
    <source>
        <dbReference type="Proteomes" id="UP000693672"/>
    </source>
</evidence>
<protein>
    <recommendedName>
        <fullName evidence="3">DUF4367 domain-containing protein</fullName>
    </recommendedName>
</protein>
<evidence type="ECO:0000313" key="1">
    <source>
        <dbReference type="EMBL" id="CAG7616699.1"/>
    </source>
</evidence>
<proteinExistence type="predicted"/>
<sequence>MEHKLSLCLLLALNIVMISGCSGESHNEREAQRRQLSLAEVVTEAKEEVLRPIVYSEQQIASIAAEAKAASLGTVYIPKIAVDDCPLIDGKVLANGVELDYKYMTVIQSAKPFEESQEAVSKRVEMKNGLKGEWIGDKSGLPRNRILRFQIDTNYIVLEETRHLPEKDVLAIAESFVRLP</sequence>
<dbReference type="PROSITE" id="PS51257">
    <property type="entry name" value="PROKAR_LIPOPROTEIN"/>
    <property type="match status" value="1"/>
</dbReference>
<comment type="caution">
    <text evidence="1">The sequence shown here is derived from an EMBL/GenBank/DDBJ whole genome shotgun (WGS) entry which is preliminary data.</text>
</comment>
<dbReference type="EMBL" id="CAJVAS010000006">
    <property type="protein sequence ID" value="CAG7616699.1"/>
    <property type="molecule type" value="Genomic_DNA"/>
</dbReference>
<gene>
    <name evidence="1" type="ORF">PAESOLCIP111_01934</name>
</gene>
<dbReference type="AlphaFoldDB" id="A0A916NP22"/>